<feature type="coiled-coil region" evidence="3">
    <location>
        <begin position="7"/>
        <end position="34"/>
    </location>
</feature>
<evidence type="ECO:0000313" key="5">
    <source>
        <dbReference type="EMBL" id="KAH9323244.1"/>
    </source>
</evidence>
<evidence type="ECO:0000256" key="3">
    <source>
        <dbReference type="SAM" id="Coils"/>
    </source>
</evidence>
<evidence type="ECO:0000313" key="6">
    <source>
        <dbReference type="Proteomes" id="UP000824469"/>
    </source>
</evidence>
<keyword evidence="6" id="KW-1185">Reference proteome</keyword>
<dbReference type="InterPro" id="IPR054502">
    <property type="entry name" value="bHLH-TF_ACT-like_plant"/>
</dbReference>
<keyword evidence="2" id="KW-0539">Nucleus</keyword>
<reference evidence="5 6" key="1">
    <citation type="journal article" date="2021" name="Nat. Plants">
        <title>The Taxus genome provides insights into paclitaxel biosynthesis.</title>
        <authorList>
            <person name="Xiong X."/>
            <person name="Gou J."/>
            <person name="Liao Q."/>
            <person name="Li Y."/>
            <person name="Zhou Q."/>
            <person name="Bi G."/>
            <person name="Li C."/>
            <person name="Du R."/>
            <person name="Wang X."/>
            <person name="Sun T."/>
            <person name="Guo L."/>
            <person name="Liang H."/>
            <person name="Lu P."/>
            <person name="Wu Y."/>
            <person name="Zhang Z."/>
            <person name="Ro D.K."/>
            <person name="Shang Y."/>
            <person name="Huang S."/>
            <person name="Yan J."/>
        </authorList>
    </citation>
    <scope>NUCLEOTIDE SEQUENCE [LARGE SCALE GENOMIC DNA]</scope>
    <source>
        <strain evidence="5">Ta-2019</strain>
    </source>
</reference>
<evidence type="ECO:0000256" key="2">
    <source>
        <dbReference type="ARBA" id="ARBA00023242"/>
    </source>
</evidence>
<comment type="subcellular location">
    <subcellularLocation>
        <location evidence="1">Nucleus</location>
    </subcellularLocation>
</comment>
<keyword evidence="3" id="KW-0175">Coiled coil</keyword>
<dbReference type="GO" id="GO:0003700">
    <property type="term" value="F:DNA-binding transcription factor activity"/>
    <property type="evidence" value="ECO:0007669"/>
    <property type="project" value="TreeGrafter"/>
</dbReference>
<organism evidence="5 6">
    <name type="scientific">Taxus chinensis</name>
    <name type="common">Chinese yew</name>
    <name type="synonym">Taxus wallichiana var. chinensis</name>
    <dbReference type="NCBI Taxonomy" id="29808"/>
    <lineage>
        <taxon>Eukaryota</taxon>
        <taxon>Viridiplantae</taxon>
        <taxon>Streptophyta</taxon>
        <taxon>Embryophyta</taxon>
        <taxon>Tracheophyta</taxon>
        <taxon>Spermatophyta</taxon>
        <taxon>Pinopsida</taxon>
        <taxon>Pinidae</taxon>
        <taxon>Conifers II</taxon>
        <taxon>Cupressales</taxon>
        <taxon>Taxaceae</taxon>
        <taxon>Taxus</taxon>
    </lineage>
</organism>
<dbReference type="Pfam" id="PF22754">
    <property type="entry name" value="bHLH-TF_ACT-like_plant"/>
    <property type="match status" value="1"/>
</dbReference>
<dbReference type="PANTHER" id="PTHR31945">
    <property type="entry name" value="TRANSCRIPTION FACTOR SCREAM2-RELATED"/>
    <property type="match status" value="1"/>
</dbReference>
<proteinExistence type="predicted"/>
<name>A0AA38GGX6_TAXCH</name>
<evidence type="ECO:0000259" key="4">
    <source>
        <dbReference type="Pfam" id="PF22754"/>
    </source>
</evidence>
<dbReference type="AlphaFoldDB" id="A0AA38GGX6"/>
<evidence type="ECO:0000256" key="1">
    <source>
        <dbReference type="ARBA" id="ARBA00004123"/>
    </source>
</evidence>
<dbReference type="InterPro" id="IPR051358">
    <property type="entry name" value="TF_AMS/ICE1/BHLH6-like"/>
</dbReference>
<dbReference type="EMBL" id="JAHRHJ020000003">
    <property type="protein sequence ID" value="KAH9323244.1"/>
    <property type="molecule type" value="Genomic_DNA"/>
</dbReference>
<accession>A0AA38GGX6</accession>
<dbReference type="Proteomes" id="UP000824469">
    <property type="component" value="Unassembled WGS sequence"/>
</dbReference>
<protein>
    <recommendedName>
        <fullName evidence="4">Plant bHLH transcription factor ACT-like domain-containing protein</fullName>
    </recommendedName>
</protein>
<dbReference type="PANTHER" id="PTHR31945:SF11">
    <property type="entry name" value="TRANSCRIPTION FACTOR ABORTED MICROSPORES"/>
    <property type="match status" value="1"/>
</dbReference>
<comment type="caution">
    <text evidence="5">The sequence shown here is derived from an EMBL/GenBank/DDBJ whole genome shotgun (WGS) entry which is preliminary data.</text>
</comment>
<gene>
    <name evidence="5" type="ORF">KI387_017883</name>
</gene>
<dbReference type="GO" id="GO:0005634">
    <property type="term" value="C:nucleus"/>
    <property type="evidence" value="ECO:0007669"/>
    <property type="project" value="UniProtKB-SubCell"/>
</dbReference>
<feature type="domain" description="Plant bHLH transcription factor ACT-like" evidence="4">
    <location>
        <begin position="72"/>
        <end position="125"/>
    </location>
</feature>
<feature type="non-terminal residue" evidence="5">
    <location>
        <position position="1"/>
    </location>
</feature>
<sequence>MDKTSIIADAISYMQDLEKQVKNIEGEIAELEPIATGDSDSVLTVVDGETLSSQKDSHTNQVTKTTREIILQLDVSKVGDDTFHIRIFCEKTPNMLVKLTMALESLSLDFHYVNLTSFGSQIIKTATVT</sequence>
<dbReference type="GO" id="GO:0043565">
    <property type="term" value="F:sequence-specific DNA binding"/>
    <property type="evidence" value="ECO:0007669"/>
    <property type="project" value="TreeGrafter"/>
</dbReference>